<comment type="caution">
    <text evidence="1">The sequence shown here is derived from an EMBL/GenBank/DDBJ whole genome shotgun (WGS) entry which is preliminary data.</text>
</comment>
<dbReference type="PROSITE" id="PS51471">
    <property type="entry name" value="FE2OG_OXY"/>
    <property type="match status" value="1"/>
</dbReference>
<accession>A0ABP0J0L0</accession>
<keyword evidence="2" id="KW-1185">Reference proteome</keyword>
<reference evidence="1 2" key="1">
    <citation type="submission" date="2024-02" db="EMBL/GenBank/DDBJ databases">
        <authorList>
            <person name="Chen Y."/>
            <person name="Shah S."/>
            <person name="Dougan E. K."/>
            <person name="Thang M."/>
            <person name="Chan C."/>
        </authorList>
    </citation>
    <scope>NUCLEOTIDE SEQUENCE [LARGE SCALE GENOMIC DNA]</scope>
</reference>
<dbReference type="PANTHER" id="PTHR24014">
    <property type="entry name" value="2-OXOGLUTARATE AND IRON-DEPENDENT OXYGENASE DOMAIN-CONTAINING PROTEIN 2"/>
    <property type="match status" value="1"/>
</dbReference>
<name>A0ABP0J0L0_9DINO</name>
<gene>
    <name evidence="1" type="ORF">SCF082_LOCUS9636</name>
</gene>
<dbReference type="SMART" id="SM00702">
    <property type="entry name" value="P4Hc"/>
    <property type="match status" value="1"/>
</dbReference>
<dbReference type="PANTHER" id="PTHR24014:SF4">
    <property type="entry name" value="2-OXOGLUTARATE AND IRON-DEPENDENT OXYGENASE DOMAIN-CONTAINING PROTEIN 2"/>
    <property type="match status" value="1"/>
</dbReference>
<dbReference type="Pfam" id="PF25238">
    <property type="entry name" value="OGFOD2-like"/>
    <property type="match status" value="1"/>
</dbReference>
<dbReference type="Proteomes" id="UP001642464">
    <property type="component" value="Unassembled WGS sequence"/>
</dbReference>
<dbReference type="InterPro" id="IPR005123">
    <property type="entry name" value="Oxoglu/Fe-dep_dioxygenase_dom"/>
</dbReference>
<sequence>MGLQPGRMAEGSERLYWMCQCRTTQNYFVRSAEKHFSYTGDDASFLEEHRQELQDLGVSEEEVLKDLRRQRQERLKAPEESLQRVQRIQNEYTPLRPEVYKLDELSYLQDGFRQLVAEMRKPGAKVISGAKERKILEEVRPGIWTFPVFTEAFCDQLECELRNFHDSGLPRTAPNTMNRFGIIMSELGFCEHLLDPLVFEYVNVVATRLLPAFCECLDSYRAFTVLYEAERDGDKELAMHYDNAEVTLNINIGGTWDGGNVVYYGLATSAEGPPMEATLRRGWGVLHAGLELHRATPISQGRRHNLILWCRSSGVRNDLCPMCFKQPIVVPTNRYYHEGFTVPPCDQSSSISRDMSTDDLYD</sequence>
<proteinExistence type="predicted"/>
<evidence type="ECO:0000313" key="1">
    <source>
        <dbReference type="EMBL" id="CAK9007889.1"/>
    </source>
</evidence>
<dbReference type="EMBL" id="CAXAMM010005592">
    <property type="protein sequence ID" value="CAK9007889.1"/>
    <property type="molecule type" value="Genomic_DNA"/>
</dbReference>
<protein>
    <submittedName>
        <fullName evidence="1">Uncharacterized protein</fullName>
    </submittedName>
</protein>
<dbReference type="InterPro" id="IPR006620">
    <property type="entry name" value="Pro_4_hyd_alph"/>
</dbReference>
<organism evidence="1 2">
    <name type="scientific">Durusdinium trenchii</name>
    <dbReference type="NCBI Taxonomy" id="1381693"/>
    <lineage>
        <taxon>Eukaryota</taxon>
        <taxon>Sar</taxon>
        <taxon>Alveolata</taxon>
        <taxon>Dinophyceae</taxon>
        <taxon>Suessiales</taxon>
        <taxon>Symbiodiniaceae</taxon>
        <taxon>Durusdinium</taxon>
    </lineage>
</organism>
<evidence type="ECO:0000313" key="2">
    <source>
        <dbReference type="Proteomes" id="UP001642464"/>
    </source>
</evidence>